<dbReference type="Proteomes" id="UP000286077">
    <property type="component" value="Unassembled WGS sequence"/>
</dbReference>
<evidence type="ECO:0000313" key="1">
    <source>
        <dbReference type="EMBL" id="RGN08656.1"/>
    </source>
</evidence>
<dbReference type="EMBL" id="QSUC01000021">
    <property type="protein sequence ID" value="RGN08656.1"/>
    <property type="molecule type" value="Genomic_DNA"/>
</dbReference>
<evidence type="ECO:0000313" key="4">
    <source>
        <dbReference type="Proteomes" id="UP000286077"/>
    </source>
</evidence>
<dbReference type="AlphaFoldDB" id="A0AA92U3H8"/>
<comment type="caution">
    <text evidence="2">The sequence shown here is derived from an EMBL/GenBank/DDBJ whole genome shotgun (WGS) entry which is preliminary data.</text>
</comment>
<evidence type="ECO:0000313" key="2">
    <source>
        <dbReference type="EMBL" id="RGW67668.1"/>
    </source>
</evidence>
<sequence>MTYFYPLINDYDSVAKVRLKTELPKFFATIFLQFSAYSCRKVSKNDKFAAKSNIFLEFMLDIVEKVLTLQRI</sequence>
<dbReference type="EMBL" id="QSAQ01000020">
    <property type="protein sequence ID" value="RGW67668.1"/>
    <property type="molecule type" value="Genomic_DNA"/>
</dbReference>
<organism evidence="2 4">
    <name type="scientific">Segatella copri</name>
    <dbReference type="NCBI Taxonomy" id="165179"/>
    <lineage>
        <taxon>Bacteria</taxon>
        <taxon>Pseudomonadati</taxon>
        <taxon>Bacteroidota</taxon>
        <taxon>Bacteroidia</taxon>
        <taxon>Bacteroidales</taxon>
        <taxon>Prevotellaceae</taxon>
        <taxon>Segatella</taxon>
    </lineage>
</organism>
<name>A0AA92U3H8_9BACT</name>
<protein>
    <submittedName>
        <fullName evidence="2">Uncharacterized protein</fullName>
    </submittedName>
</protein>
<accession>A0AA92U3H8</accession>
<gene>
    <name evidence="2" type="ORF">DWV60_08685</name>
    <name evidence="1" type="ORF">DXB80_08875</name>
</gene>
<proteinExistence type="predicted"/>
<evidence type="ECO:0000313" key="3">
    <source>
        <dbReference type="Proteomes" id="UP000261245"/>
    </source>
</evidence>
<reference evidence="3 4" key="1">
    <citation type="submission" date="2018-08" db="EMBL/GenBank/DDBJ databases">
        <title>A genome reference for cultivated species of the human gut microbiota.</title>
        <authorList>
            <person name="Zou Y."/>
            <person name="Xue W."/>
            <person name="Luo G."/>
        </authorList>
    </citation>
    <scope>NUCLEOTIDE SEQUENCE [LARGE SCALE GENOMIC DNA]</scope>
    <source>
        <strain evidence="2 4">AF11-14</strain>
        <strain evidence="1 3">OM06-11</strain>
    </source>
</reference>
<dbReference type="Proteomes" id="UP000261245">
    <property type="component" value="Unassembled WGS sequence"/>
</dbReference>